<keyword evidence="4" id="KW-0106">Calcium</keyword>
<dbReference type="KEGG" id="stae:HNV11_09480"/>
<dbReference type="SUPFAM" id="SSF53649">
    <property type="entry name" value="Alkaline phosphatase-like"/>
    <property type="match status" value="1"/>
</dbReference>
<dbReference type="GO" id="GO:0004065">
    <property type="term" value="F:arylsulfatase activity"/>
    <property type="evidence" value="ECO:0007669"/>
    <property type="project" value="TreeGrafter"/>
</dbReference>
<keyword evidence="5" id="KW-0472">Membrane</keyword>
<evidence type="ECO:0000256" key="2">
    <source>
        <dbReference type="ARBA" id="ARBA00022723"/>
    </source>
</evidence>
<evidence type="ECO:0000256" key="5">
    <source>
        <dbReference type="SAM" id="Phobius"/>
    </source>
</evidence>
<dbReference type="PANTHER" id="PTHR42693:SF53">
    <property type="entry name" value="ENDO-4-O-SULFATASE"/>
    <property type="match status" value="1"/>
</dbReference>
<dbReference type="Gene3D" id="3.40.720.10">
    <property type="entry name" value="Alkaline Phosphatase, subunit A"/>
    <property type="match status" value="1"/>
</dbReference>
<protein>
    <submittedName>
        <fullName evidence="7">Arylsulfatase</fullName>
    </submittedName>
</protein>
<dbReference type="PROSITE" id="PS00523">
    <property type="entry name" value="SULFATASE_1"/>
    <property type="match status" value="1"/>
</dbReference>
<evidence type="ECO:0000259" key="6">
    <source>
        <dbReference type="Pfam" id="PF00884"/>
    </source>
</evidence>
<keyword evidence="2" id="KW-0479">Metal-binding</keyword>
<dbReference type="InterPro" id="IPR017850">
    <property type="entry name" value="Alkaline_phosphatase_core_sf"/>
</dbReference>
<feature type="transmembrane region" description="Helical" evidence="5">
    <location>
        <begin position="12"/>
        <end position="29"/>
    </location>
</feature>
<evidence type="ECO:0000256" key="3">
    <source>
        <dbReference type="ARBA" id="ARBA00022801"/>
    </source>
</evidence>
<dbReference type="GO" id="GO:0046872">
    <property type="term" value="F:metal ion binding"/>
    <property type="evidence" value="ECO:0007669"/>
    <property type="project" value="UniProtKB-KW"/>
</dbReference>
<evidence type="ECO:0000256" key="4">
    <source>
        <dbReference type="ARBA" id="ARBA00022837"/>
    </source>
</evidence>
<dbReference type="Proteomes" id="UP000502756">
    <property type="component" value="Chromosome"/>
</dbReference>
<proteinExistence type="inferred from homology"/>
<dbReference type="InterPro" id="IPR000917">
    <property type="entry name" value="Sulfatase_N"/>
</dbReference>
<accession>A0A6M5Y897</accession>
<feature type="domain" description="Sulfatase N-terminal" evidence="6">
    <location>
        <begin position="39"/>
        <end position="396"/>
    </location>
</feature>
<dbReference type="Gene3D" id="3.30.1120.10">
    <property type="match status" value="1"/>
</dbReference>
<reference evidence="7 8" key="1">
    <citation type="submission" date="2020-05" db="EMBL/GenBank/DDBJ databases">
        <title>Genome sequencing of Spirosoma sp. TS118.</title>
        <authorList>
            <person name="Lee J.-H."/>
            <person name="Jeong S."/>
            <person name="Zhao L."/>
            <person name="Jung J.-H."/>
            <person name="Kim M.-K."/>
            <person name="Lim S."/>
        </authorList>
    </citation>
    <scope>NUCLEOTIDE SEQUENCE [LARGE SCALE GENOMIC DNA]</scope>
    <source>
        <strain evidence="7 8">TS118</strain>
    </source>
</reference>
<dbReference type="AlphaFoldDB" id="A0A6M5Y897"/>
<dbReference type="InterPro" id="IPR024607">
    <property type="entry name" value="Sulfatase_CS"/>
</dbReference>
<dbReference type="Pfam" id="PF00884">
    <property type="entry name" value="Sulfatase"/>
    <property type="match status" value="1"/>
</dbReference>
<dbReference type="InterPro" id="IPR050738">
    <property type="entry name" value="Sulfatase"/>
</dbReference>
<keyword evidence="5" id="KW-1133">Transmembrane helix</keyword>
<organism evidence="7 8">
    <name type="scientific">Spirosoma taeanense</name>
    <dbReference type="NCBI Taxonomy" id="2735870"/>
    <lineage>
        <taxon>Bacteria</taxon>
        <taxon>Pseudomonadati</taxon>
        <taxon>Bacteroidota</taxon>
        <taxon>Cytophagia</taxon>
        <taxon>Cytophagales</taxon>
        <taxon>Cytophagaceae</taxon>
        <taxon>Spirosoma</taxon>
    </lineage>
</organism>
<evidence type="ECO:0000313" key="7">
    <source>
        <dbReference type="EMBL" id="QJW89596.1"/>
    </source>
</evidence>
<comment type="similarity">
    <text evidence="1">Belongs to the sulfatase family.</text>
</comment>
<dbReference type="EMBL" id="CP053435">
    <property type="protein sequence ID" value="QJW89596.1"/>
    <property type="molecule type" value="Genomic_DNA"/>
</dbReference>
<sequence>MRAFPVMRQSFMWAIVTVIIMTGGLFLAFKPHQAAPSRPNIIYIYADDLGYAELGCYGQQKIRTPNLDQLAREGIRFTQHYTSMPVCAPARCMLLTGRHGGHSYIRGNYEMGGFPDSLEGGQMPLYPGAFTIGRMLQQSGYKTACIGKWGLGMANTTGNPNEQGFDYFYGYLDQKQAHNYYPTHLWENGKPVPLNNPVISVHQRLAPERATPEGFAYYQGKDYAIDRMAQKALAFVRQHRSEPFFLYLPYTAPHLSLQAPEDVVKEYVGKFDEKPYLGQQGYASTPYPRATYAAMITYMDKQIGALMQLLKELKIDDNTLVMFSSDNGATFSVGGVEAAFFNSVGNLRGLKMDVYEGGIREPMLARWPGKIRAGQTTGHVSIQYDLLATLAELTGYKQPFTTDGISFLPTLLGQPSSQKQHAFLYWEYPEKGGQLAVRMGNWKAVKTDVRKNRSGLWELYDLDKDVGETSNVAAQHPDLIRQADAIVAREHTPAHINDWEIINPKTAPKAAN</sequence>
<dbReference type="PANTHER" id="PTHR42693">
    <property type="entry name" value="ARYLSULFATASE FAMILY MEMBER"/>
    <property type="match status" value="1"/>
</dbReference>
<evidence type="ECO:0000313" key="8">
    <source>
        <dbReference type="Proteomes" id="UP000502756"/>
    </source>
</evidence>
<evidence type="ECO:0000256" key="1">
    <source>
        <dbReference type="ARBA" id="ARBA00008779"/>
    </source>
</evidence>
<keyword evidence="3" id="KW-0378">Hydrolase</keyword>
<gene>
    <name evidence="7" type="ORF">HNV11_09480</name>
</gene>
<name>A0A6M5Y897_9BACT</name>
<keyword evidence="5" id="KW-0812">Transmembrane</keyword>
<keyword evidence="8" id="KW-1185">Reference proteome</keyword>
<dbReference type="CDD" id="cd16145">
    <property type="entry name" value="ARS_like"/>
    <property type="match status" value="1"/>
</dbReference>